<gene>
    <name evidence="2" type="ORF">CC77DRAFT_1056968</name>
</gene>
<evidence type="ECO:0000313" key="3">
    <source>
        <dbReference type="Proteomes" id="UP000077248"/>
    </source>
</evidence>
<keyword evidence="3" id="KW-1185">Reference proteome</keyword>
<dbReference type="RefSeq" id="XP_018390591.1">
    <property type="nucleotide sequence ID" value="XM_018527964.1"/>
</dbReference>
<protein>
    <submittedName>
        <fullName evidence="2">Uncharacterized protein</fullName>
    </submittedName>
</protein>
<proteinExistence type="predicted"/>
<sequence>MGKRKCPQNKKQDGVCGCPPFWRRSKANPLSNVKDLSTPSTKLPPDTIIIDNELENDSDLHQRRRQKREHNVFRQDGEVGPARSKLSTYTNSKVLIAKHPGNKQDIAKMNTRAQEKAAVKEKAKAKVNTPVRILVDYVLPTGAERLDWDTDEVRRMAGEIEGGGYRA</sequence>
<evidence type="ECO:0000313" key="2">
    <source>
        <dbReference type="EMBL" id="OAG25170.1"/>
    </source>
</evidence>
<dbReference type="GeneID" id="29113558"/>
<dbReference type="VEuPathDB" id="FungiDB:CC77DRAFT_1056968"/>
<accession>A0A177E160</accession>
<evidence type="ECO:0000256" key="1">
    <source>
        <dbReference type="SAM" id="MobiDB-lite"/>
    </source>
</evidence>
<dbReference type="Proteomes" id="UP000077248">
    <property type="component" value="Unassembled WGS sequence"/>
</dbReference>
<dbReference type="KEGG" id="aalt:CC77DRAFT_1056968"/>
<feature type="compositionally biased region" description="Polar residues" evidence="1">
    <location>
        <begin position="28"/>
        <end position="41"/>
    </location>
</feature>
<feature type="region of interest" description="Disordered" evidence="1">
    <location>
        <begin position="1"/>
        <end position="86"/>
    </location>
</feature>
<reference evidence="2 3" key="1">
    <citation type="submission" date="2016-05" db="EMBL/GenBank/DDBJ databases">
        <title>Comparative analysis of secretome profiles of manganese(II)-oxidizing ascomycete fungi.</title>
        <authorList>
            <consortium name="DOE Joint Genome Institute"/>
            <person name="Zeiner C.A."/>
            <person name="Purvine S.O."/>
            <person name="Zink E.M."/>
            <person name="Wu S."/>
            <person name="Pasa-Tolic L."/>
            <person name="Chaput D.L."/>
            <person name="Haridas S."/>
            <person name="Grigoriev I.V."/>
            <person name="Santelli C.M."/>
            <person name="Hansel C.M."/>
        </authorList>
    </citation>
    <scope>NUCLEOTIDE SEQUENCE [LARGE SCALE GENOMIC DNA]</scope>
    <source>
        <strain evidence="2 3">SRC1lrK2f</strain>
    </source>
</reference>
<dbReference type="AlphaFoldDB" id="A0A177E160"/>
<name>A0A177E160_ALTAL</name>
<organism evidence="2 3">
    <name type="scientific">Alternaria alternata</name>
    <name type="common">Alternaria rot fungus</name>
    <name type="synonym">Torula alternata</name>
    <dbReference type="NCBI Taxonomy" id="5599"/>
    <lineage>
        <taxon>Eukaryota</taxon>
        <taxon>Fungi</taxon>
        <taxon>Dikarya</taxon>
        <taxon>Ascomycota</taxon>
        <taxon>Pezizomycotina</taxon>
        <taxon>Dothideomycetes</taxon>
        <taxon>Pleosporomycetidae</taxon>
        <taxon>Pleosporales</taxon>
        <taxon>Pleosporineae</taxon>
        <taxon>Pleosporaceae</taxon>
        <taxon>Alternaria</taxon>
        <taxon>Alternaria sect. Alternaria</taxon>
        <taxon>Alternaria alternata complex</taxon>
    </lineage>
</organism>
<dbReference type="EMBL" id="KV441470">
    <property type="protein sequence ID" value="OAG25170.1"/>
    <property type="molecule type" value="Genomic_DNA"/>
</dbReference>